<evidence type="ECO:0000313" key="1">
    <source>
        <dbReference type="EMBL" id="SUA20005.1"/>
    </source>
</evidence>
<reference evidence="1" key="1">
    <citation type="submission" date="2018-06" db="EMBL/GenBank/DDBJ databases">
        <authorList>
            <consortium name="Pathogen Informatics"/>
            <person name="Doyle S."/>
        </authorList>
    </citation>
    <scope>NUCLEOTIDE SEQUENCE [LARGE SCALE GENOMIC DNA]</scope>
    <source>
        <strain evidence="1">NCTC11421</strain>
    </source>
</reference>
<organism evidence="1">
    <name type="scientific">Neisseria gonorrhoeae</name>
    <dbReference type="NCBI Taxonomy" id="485"/>
    <lineage>
        <taxon>Bacteria</taxon>
        <taxon>Pseudomonadati</taxon>
        <taxon>Pseudomonadota</taxon>
        <taxon>Betaproteobacteria</taxon>
        <taxon>Neisseriales</taxon>
        <taxon>Neisseriaceae</taxon>
        <taxon>Neisseria</taxon>
    </lineage>
</organism>
<dbReference type="Gene3D" id="3.30.420.40">
    <property type="match status" value="2"/>
</dbReference>
<dbReference type="AlphaFoldDB" id="A0A378VSN1"/>
<dbReference type="Pfam" id="PF03702">
    <property type="entry name" value="AnmK"/>
    <property type="match status" value="1"/>
</dbReference>
<dbReference type="EC" id="2.7.1.170" evidence="1"/>
<gene>
    <name evidence="1" type="primary">anmK_2</name>
    <name evidence="1" type="ORF">NCTC11421_00083</name>
</gene>
<keyword evidence="1" id="KW-0418">Kinase</keyword>
<dbReference type="GO" id="GO:0009254">
    <property type="term" value="P:peptidoglycan turnover"/>
    <property type="evidence" value="ECO:0007669"/>
    <property type="project" value="InterPro"/>
</dbReference>
<proteinExistence type="predicted"/>
<name>A0A378VSN1_NEIGO</name>
<dbReference type="GO" id="GO:0005524">
    <property type="term" value="F:ATP binding"/>
    <property type="evidence" value="ECO:0007669"/>
    <property type="project" value="InterPro"/>
</dbReference>
<dbReference type="PANTHER" id="PTHR30605:SF0">
    <property type="entry name" value="ANHYDRO-N-ACETYLMURAMIC ACID KINASE"/>
    <property type="match status" value="1"/>
</dbReference>
<keyword evidence="1" id="KW-0808">Transferase</keyword>
<dbReference type="PANTHER" id="PTHR30605">
    <property type="entry name" value="ANHYDRO-N-ACETYLMURAMIC ACID KINASE"/>
    <property type="match status" value="1"/>
</dbReference>
<dbReference type="EMBL" id="UGRI01000001">
    <property type="protein sequence ID" value="SUA20005.1"/>
    <property type="molecule type" value="Genomic_DNA"/>
</dbReference>
<dbReference type="InterPro" id="IPR005338">
    <property type="entry name" value="Anhydro_N_Ac-Mur_kinase"/>
</dbReference>
<protein>
    <submittedName>
        <fullName evidence="1">Anhydro-N-acetylmuramic acid kinase</fullName>
        <ecNumber evidence="1">2.7.1.170</ecNumber>
    </submittedName>
</protein>
<dbReference type="GO" id="GO:0016773">
    <property type="term" value="F:phosphotransferase activity, alcohol group as acceptor"/>
    <property type="evidence" value="ECO:0007669"/>
    <property type="project" value="InterPro"/>
</dbReference>
<sequence length="163" mass="17756">MAGRGRARLYPLPDRLRRKLLDLQDTGTDELHRSRMLSQELSRLYAQTAAELLCSQNLAPCDITALGCHGQTVRHAPEHGYSIQLADLPLLAELTRIFTVGDFRSRDLAAGGQGAPLVPAFHEALFRDDRETRVVLNIGGIANISVLPPAHPPSASTQGRAIC</sequence>
<accession>A0A378VSN1</accession>
<dbReference type="GO" id="GO:0016301">
    <property type="term" value="F:kinase activity"/>
    <property type="evidence" value="ECO:0007669"/>
    <property type="project" value="UniProtKB-KW"/>
</dbReference>
<dbReference type="GO" id="GO:0006040">
    <property type="term" value="P:amino sugar metabolic process"/>
    <property type="evidence" value="ECO:0007669"/>
    <property type="project" value="InterPro"/>
</dbReference>